<dbReference type="RefSeq" id="WP_202871593.1">
    <property type="nucleotide sequence ID" value="NZ_SODP01000001.1"/>
</dbReference>
<dbReference type="Pfam" id="PF02604">
    <property type="entry name" value="PhdYeFM_antitox"/>
    <property type="match status" value="1"/>
</dbReference>
<comment type="caution">
    <text evidence="3">The sequence shown here is derived from an EMBL/GenBank/DDBJ whole genome shotgun (WGS) entry which is preliminary data.</text>
</comment>
<evidence type="ECO:0000256" key="1">
    <source>
        <dbReference type="ARBA" id="ARBA00009981"/>
    </source>
</evidence>
<dbReference type="AlphaFoldDB" id="A0A4R8CNN0"/>
<evidence type="ECO:0000313" key="4">
    <source>
        <dbReference type="Proteomes" id="UP000295146"/>
    </source>
</evidence>
<dbReference type="Gene3D" id="3.40.1620.10">
    <property type="entry name" value="YefM-like domain"/>
    <property type="match status" value="1"/>
</dbReference>
<evidence type="ECO:0000256" key="2">
    <source>
        <dbReference type="RuleBase" id="RU362080"/>
    </source>
</evidence>
<comment type="function">
    <text evidence="2">Antitoxin component of a type II toxin-antitoxin (TA) system.</text>
</comment>
<dbReference type="NCBIfam" id="TIGR01552">
    <property type="entry name" value="phd_fam"/>
    <property type="match status" value="1"/>
</dbReference>
<dbReference type="InterPro" id="IPR006442">
    <property type="entry name" value="Antitoxin_Phd/YefM"/>
</dbReference>
<dbReference type="EMBL" id="SODP01000001">
    <property type="protein sequence ID" value="TDW77675.1"/>
    <property type="molecule type" value="Genomic_DNA"/>
</dbReference>
<dbReference type="Proteomes" id="UP000295146">
    <property type="component" value="Unassembled WGS sequence"/>
</dbReference>
<dbReference type="SUPFAM" id="SSF143120">
    <property type="entry name" value="YefM-like"/>
    <property type="match status" value="1"/>
</dbReference>
<organism evidence="3 4">
    <name type="scientific">Kribbella pratensis</name>
    <dbReference type="NCBI Taxonomy" id="2512112"/>
    <lineage>
        <taxon>Bacteria</taxon>
        <taxon>Bacillati</taxon>
        <taxon>Actinomycetota</taxon>
        <taxon>Actinomycetes</taxon>
        <taxon>Propionibacteriales</taxon>
        <taxon>Kribbellaceae</taxon>
        <taxon>Kribbella</taxon>
    </lineage>
</organism>
<accession>A0A4R8CNN0</accession>
<keyword evidence="4" id="KW-1185">Reference proteome</keyword>
<gene>
    <name evidence="3" type="ORF">EV653_2846</name>
</gene>
<comment type="similarity">
    <text evidence="1 2">Belongs to the phD/YefM antitoxin family.</text>
</comment>
<protein>
    <recommendedName>
        <fullName evidence="2">Antitoxin</fullName>
    </recommendedName>
</protein>
<name>A0A4R8CNN0_9ACTN</name>
<evidence type="ECO:0000313" key="3">
    <source>
        <dbReference type="EMBL" id="TDW77675.1"/>
    </source>
</evidence>
<dbReference type="InterPro" id="IPR036165">
    <property type="entry name" value="YefM-like_sf"/>
</dbReference>
<reference evidence="3 4" key="1">
    <citation type="submission" date="2019-03" db="EMBL/GenBank/DDBJ databases">
        <title>Genomic Encyclopedia of Type Strains, Phase III (KMG-III): the genomes of soil and plant-associated and newly described type strains.</title>
        <authorList>
            <person name="Whitman W."/>
        </authorList>
    </citation>
    <scope>NUCLEOTIDE SEQUENCE [LARGE SCALE GENOMIC DNA]</scope>
    <source>
        <strain evidence="3 4">VKM Ac-2573</strain>
    </source>
</reference>
<sequence length="88" mass="9975">MTAVAGQWQLQEAKQHFSELIRAVQTSGPQFVTKHGEQVAVVLDIVDYRRMTGVELVEDFKSFLASAPDMSMLEIERPMDPERPVDLE</sequence>
<proteinExistence type="inferred from homology"/>